<keyword evidence="2" id="KW-1185">Reference proteome</keyword>
<reference evidence="1 2" key="1">
    <citation type="submission" date="2024-05" db="EMBL/GenBank/DDBJ databases">
        <authorList>
            <person name="De Oliveira J.P."/>
            <person name="Noriler S.A."/>
            <person name="De Oliveira A.G."/>
            <person name="Sipoli D.S."/>
        </authorList>
    </citation>
    <scope>NUCLEOTIDE SEQUENCE [LARGE SCALE GENOMIC DNA]</scope>
    <source>
        <strain evidence="1 2">LABIM192</strain>
    </source>
</reference>
<protein>
    <submittedName>
        <fullName evidence="1">RNA chaperone Hfq</fullName>
    </submittedName>
</protein>
<gene>
    <name evidence="1" type="ORF">ABI908_24320</name>
</gene>
<dbReference type="EMBL" id="JBDXMI010000019">
    <property type="protein sequence ID" value="MEO9387225.1"/>
    <property type="molecule type" value="Genomic_DNA"/>
</dbReference>
<dbReference type="Pfam" id="PF17209">
    <property type="entry name" value="Hfq"/>
    <property type="match status" value="1"/>
</dbReference>
<dbReference type="InterPro" id="IPR010920">
    <property type="entry name" value="LSM_dom_sf"/>
</dbReference>
<accession>A0ABV0J118</accession>
<comment type="caution">
    <text evidence="1">The sequence shown here is derived from an EMBL/GenBank/DDBJ whole genome shotgun (WGS) entry which is preliminary data.</text>
</comment>
<sequence>MQNHTQAGQHRFKGHDAVLARAQDAKKEIALRLMDGTYVSGVIVARDRYTISLRAPSKGVWIYYKSAICGFSVAE</sequence>
<name>A0ABV0J118_9NEIS</name>
<dbReference type="Gene3D" id="2.30.30.100">
    <property type="match status" value="1"/>
</dbReference>
<proteinExistence type="predicted"/>
<evidence type="ECO:0000313" key="2">
    <source>
        <dbReference type="Proteomes" id="UP001462502"/>
    </source>
</evidence>
<dbReference type="Proteomes" id="UP001462502">
    <property type="component" value="Unassembled WGS sequence"/>
</dbReference>
<evidence type="ECO:0000313" key="1">
    <source>
        <dbReference type="EMBL" id="MEO9387225.1"/>
    </source>
</evidence>
<dbReference type="RefSeq" id="WP_347937952.1">
    <property type="nucleotide sequence ID" value="NZ_JBDXMI010000019.1"/>
</dbReference>
<organism evidence="1 2">
    <name type="scientific">Chromobacterium phragmitis</name>
    <dbReference type="NCBI Taxonomy" id="2202141"/>
    <lineage>
        <taxon>Bacteria</taxon>
        <taxon>Pseudomonadati</taxon>
        <taxon>Pseudomonadota</taxon>
        <taxon>Betaproteobacteria</taxon>
        <taxon>Neisseriales</taxon>
        <taxon>Chromobacteriaceae</taxon>
        <taxon>Chromobacterium</taxon>
    </lineage>
</organism>
<dbReference type="SUPFAM" id="SSF50182">
    <property type="entry name" value="Sm-like ribonucleoproteins"/>
    <property type="match status" value="1"/>
</dbReference>
<dbReference type="InterPro" id="IPR005001">
    <property type="entry name" value="Hfq"/>
</dbReference>